<sequence>MALDTAGRVRRAAVKLFAAKGFHGTGIRELAQESGLSTASLYHYMGSKEDLLADIMCDCLRTLLDAATAVAARVDDPVPRVVELVKLHVRTHARKPKETRIVDHEIHALAPSARRTVVALRDSYESVWSEAVAEGVRRGAFRTNQPGVTRIALLEMCNGVARWYSPRGSLSLEDLAEHHADVALKALGACPHGPAEGQSRGE</sequence>
<evidence type="ECO:0000256" key="2">
    <source>
        <dbReference type="PROSITE-ProRule" id="PRU00335"/>
    </source>
</evidence>
<dbReference type="RefSeq" id="WP_081191691.1">
    <property type="nucleotide sequence ID" value="NZ_MWIH01000005.1"/>
</dbReference>
<protein>
    <submittedName>
        <fullName evidence="4">TetR family transcriptional regulator</fullName>
    </submittedName>
</protein>
<proteinExistence type="predicted"/>
<reference evidence="4 5" key="1">
    <citation type="submission" date="2017-02" db="EMBL/GenBank/DDBJ databases">
        <title>Draft genome of Saccharomonospora sp. 154.</title>
        <authorList>
            <person name="Alonso-Carmona G.S."/>
            <person name="De La Haba R."/>
            <person name="Vera-Gargallo B."/>
            <person name="Sandoval-Trujillo A.H."/>
            <person name="Ramirez-Duran N."/>
            <person name="Ventosa A."/>
        </authorList>
    </citation>
    <scope>NUCLEOTIDE SEQUENCE [LARGE SCALE GENOMIC DNA]</scope>
    <source>
        <strain evidence="4 5">LRS4.154</strain>
    </source>
</reference>
<evidence type="ECO:0000256" key="1">
    <source>
        <dbReference type="ARBA" id="ARBA00023125"/>
    </source>
</evidence>
<evidence type="ECO:0000259" key="3">
    <source>
        <dbReference type="PROSITE" id="PS50977"/>
    </source>
</evidence>
<dbReference type="SUPFAM" id="SSF48498">
    <property type="entry name" value="Tetracyclin repressor-like, C-terminal domain"/>
    <property type="match status" value="1"/>
</dbReference>
<organism evidence="4 5">
    <name type="scientific">Saccharomonospora piscinae</name>
    <dbReference type="NCBI Taxonomy" id="687388"/>
    <lineage>
        <taxon>Bacteria</taxon>
        <taxon>Bacillati</taxon>
        <taxon>Actinomycetota</taxon>
        <taxon>Actinomycetes</taxon>
        <taxon>Pseudonocardiales</taxon>
        <taxon>Pseudonocardiaceae</taxon>
        <taxon>Saccharomonospora</taxon>
    </lineage>
</organism>
<dbReference type="GO" id="GO:0000976">
    <property type="term" value="F:transcription cis-regulatory region binding"/>
    <property type="evidence" value="ECO:0007669"/>
    <property type="project" value="TreeGrafter"/>
</dbReference>
<name>A0A1V9A6K3_SACPI</name>
<feature type="DNA-binding region" description="H-T-H motif" evidence="2">
    <location>
        <begin position="26"/>
        <end position="45"/>
    </location>
</feature>
<evidence type="ECO:0000313" key="5">
    <source>
        <dbReference type="Proteomes" id="UP000192591"/>
    </source>
</evidence>
<dbReference type="InterPro" id="IPR001647">
    <property type="entry name" value="HTH_TetR"/>
</dbReference>
<dbReference type="InterPro" id="IPR050109">
    <property type="entry name" value="HTH-type_TetR-like_transc_reg"/>
</dbReference>
<dbReference type="Pfam" id="PF00440">
    <property type="entry name" value="TetR_N"/>
    <property type="match status" value="1"/>
</dbReference>
<feature type="domain" description="HTH tetR-type" evidence="3">
    <location>
        <begin position="3"/>
        <end position="63"/>
    </location>
</feature>
<dbReference type="InterPro" id="IPR036271">
    <property type="entry name" value="Tet_transcr_reg_TetR-rel_C_sf"/>
</dbReference>
<dbReference type="STRING" id="1962155.B1813_10855"/>
<keyword evidence="5" id="KW-1185">Reference proteome</keyword>
<dbReference type="GO" id="GO:0003700">
    <property type="term" value="F:DNA-binding transcription factor activity"/>
    <property type="evidence" value="ECO:0007669"/>
    <property type="project" value="TreeGrafter"/>
</dbReference>
<dbReference type="PANTHER" id="PTHR30055">
    <property type="entry name" value="HTH-TYPE TRANSCRIPTIONAL REGULATOR RUTR"/>
    <property type="match status" value="1"/>
</dbReference>
<evidence type="ECO:0000313" key="4">
    <source>
        <dbReference type="EMBL" id="OQO92656.1"/>
    </source>
</evidence>
<dbReference type="PROSITE" id="PS50977">
    <property type="entry name" value="HTH_TETR_2"/>
    <property type="match status" value="1"/>
</dbReference>
<dbReference type="AlphaFoldDB" id="A0A1V9A6K3"/>
<dbReference type="Gene3D" id="1.10.10.60">
    <property type="entry name" value="Homeodomain-like"/>
    <property type="match status" value="1"/>
</dbReference>
<keyword evidence="1 2" id="KW-0238">DNA-binding</keyword>
<dbReference type="Gene3D" id="1.10.357.10">
    <property type="entry name" value="Tetracycline Repressor, domain 2"/>
    <property type="match status" value="1"/>
</dbReference>
<dbReference type="PRINTS" id="PR00455">
    <property type="entry name" value="HTHTETR"/>
</dbReference>
<comment type="caution">
    <text evidence="4">The sequence shown here is derived from an EMBL/GenBank/DDBJ whole genome shotgun (WGS) entry which is preliminary data.</text>
</comment>
<dbReference type="InterPro" id="IPR041490">
    <property type="entry name" value="KstR2_TetR_C"/>
</dbReference>
<gene>
    <name evidence="4" type="ORF">B1813_10855</name>
</gene>
<dbReference type="SUPFAM" id="SSF46689">
    <property type="entry name" value="Homeodomain-like"/>
    <property type="match status" value="1"/>
</dbReference>
<dbReference type="PANTHER" id="PTHR30055:SF200">
    <property type="entry name" value="HTH-TYPE TRANSCRIPTIONAL REPRESSOR BDCR"/>
    <property type="match status" value="1"/>
</dbReference>
<accession>A0A1V9A6K3</accession>
<dbReference type="InterPro" id="IPR009057">
    <property type="entry name" value="Homeodomain-like_sf"/>
</dbReference>
<dbReference type="Pfam" id="PF17932">
    <property type="entry name" value="TetR_C_24"/>
    <property type="match status" value="1"/>
</dbReference>
<dbReference type="Proteomes" id="UP000192591">
    <property type="component" value="Unassembled WGS sequence"/>
</dbReference>
<dbReference type="EMBL" id="MWIH01000005">
    <property type="protein sequence ID" value="OQO92656.1"/>
    <property type="molecule type" value="Genomic_DNA"/>
</dbReference>